<keyword evidence="3" id="KW-1185">Reference proteome</keyword>
<reference evidence="3" key="1">
    <citation type="journal article" date="2019" name="Int. J. Syst. Evol. Microbiol.">
        <title>The Global Catalogue of Microorganisms (GCM) 10K type strain sequencing project: providing services to taxonomists for standard genome sequencing and annotation.</title>
        <authorList>
            <consortium name="The Broad Institute Genomics Platform"/>
            <consortium name="The Broad Institute Genome Sequencing Center for Infectious Disease"/>
            <person name="Wu L."/>
            <person name="Ma J."/>
        </authorList>
    </citation>
    <scope>NUCLEOTIDE SEQUENCE [LARGE SCALE GENOMIC DNA]</scope>
    <source>
        <strain evidence="3">CCM 4481</strain>
    </source>
</reference>
<proteinExistence type="predicted"/>
<evidence type="ECO:0000313" key="2">
    <source>
        <dbReference type="EMBL" id="MFC4529063.1"/>
    </source>
</evidence>
<sequence>MSRQSHNDPPSMPHPGEPPYERLARALPLSGIPGQAYAERRRILLALAEAAWMRYDPDWNGRPAILMGTHDPHW</sequence>
<dbReference type="EMBL" id="JBHSGA010000025">
    <property type="protein sequence ID" value="MFC4529063.1"/>
    <property type="molecule type" value="Genomic_DNA"/>
</dbReference>
<organism evidence="2 3">
    <name type="scientific">Dyella halodurans</name>
    <dbReference type="NCBI Taxonomy" id="1920171"/>
    <lineage>
        <taxon>Bacteria</taxon>
        <taxon>Pseudomonadati</taxon>
        <taxon>Pseudomonadota</taxon>
        <taxon>Gammaproteobacteria</taxon>
        <taxon>Lysobacterales</taxon>
        <taxon>Rhodanobacteraceae</taxon>
        <taxon>Dyella</taxon>
    </lineage>
</organism>
<gene>
    <name evidence="2" type="ORF">ACFO5W_20630</name>
</gene>
<name>A0ABV9C7X6_9GAMM</name>
<feature type="region of interest" description="Disordered" evidence="1">
    <location>
        <begin position="1"/>
        <end position="23"/>
    </location>
</feature>
<evidence type="ECO:0000256" key="1">
    <source>
        <dbReference type="SAM" id="MobiDB-lite"/>
    </source>
</evidence>
<accession>A0ABV9C7X6</accession>
<evidence type="ECO:0000313" key="3">
    <source>
        <dbReference type="Proteomes" id="UP001595961"/>
    </source>
</evidence>
<protein>
    <submittedName>
        <fullName evidence="2">Uncharacterized protein</fullName>
    </submittedName>
</protein>
<dbReference type="Proteomes" id="UP001595961">
    <property type="component" value="Unassembled WGS sequence"/>
</dbReference>
<comment type="caution">
    <text evidence="2">The sequence shown here is derived from an EMBL/GenBank/DDBJ whole genome shotgun (WGS) entry which is preliminary data.</text>
</comment>
<dbReference type="RefSeq" id="WP_266151535.1">
    <property type="nucleotide sequence ID" value="NZ_CP064028.1"/>
</dbReference>